<dbReference type="AlphaFoldDB" id="A0AAV5QL10"/>
<keyword evidence="3" id="KW-1185">Reference proteome</keyword>
<feature type="compositionally biased region" description="Polar residues" evidence="1">
    <location>
        <begin position="318"/>
        <end position="327"/>
    </location>
</feature>
<protein>
    <submittedName>
        <fullName evidence="2">Uncharacterized protein</fullName>
    </submittedName>
</protein>
<dbReference type="RefSeq" id="XP_064852472.1">
    <property type="nucleotide sequence ID" value="XM_064996400.1"/>
</dbReference>
<sequence>MNQDNNNKPVYNPTRHKRHHLSSSSSSSLSSSNSSSSFIPSSSTTWDYSPSLAPSRTSDSGPEIKLPMTPESKSSPLMNLNLPLDSRNDTYTTASASARLRRPSNDSVMVARKKISSPDLSRSFASSSSASSTPRNSFSSNNNNNNNANANNANAPRMGSGEIIDLMEREQDAIVLKLMREINQLKEENKILKAQINNNPNIGVSRSSSLSGGACSRRFSSSLVDNDGSCPRKRFSTSSRTGNNNNNNHHHHRFSDVSANSTTLSPFHNYKLDSNPDDSAIVISDNDKIMSPGPNIPRNGKELRNVDASDNKMGKSSDILQSSLEDY</sequence>
<feature type="compositionally biased region" description="Low complexity" evidence="1">
    <location>
        <begin position="121"/>
        <end position="156"/>
    </location>
</feature>
<feature type="compositionally biased region" description="Low complexity" evidence="1">
    <location>
        <begin position="22"/>
        <end position="43"/>
    </location>
</feature>
<dbReference type="EMBL" id="BTFZ01000006">
    <property type="protein sequence ID" value="GMM35472.1"/>
    <property type="molecule type" value="Genomic_DNA"/>
</dbReference>
<reference evidence="2 3" key="1">
    <citation type="journal article" date="2023" name="Elife">
        <title>Identification of key yeast species and microbe-microbe interactions impacting larval growth of Drosophila in the wild.</title>
        <authorList>
            <person name="Mure A."/>
            <person name="Sugiura Y."/>
            <person name="Maeda R."/>
            <person name="Honda K."/>
            <person name="Sakurai N."/>
            <person name="Takahashi Y."/>
            <person name="Watada M."/>
            <person name="Katoh T."/>
            <person name="Gotoh A."/>
            <person name="Gotoh Y."/>
            <person name="Taniguchi I."/>
            <person name="Nakamura K."/>
            <person name="Hayashi T."/>
            <person name="Katayama T."/>
            <person name="Uemura T."/>
            <person name="Hattori Y."/>
        </authorList>
    </citation>
    <scope>NUCLEOTIDE SEQUENCE [LARGE SCALE GENOMIC DNA]</scope>
    <source>
        <strain evidence="2 3">SC-9</strain>
    </source>
</reference>
<gene>
    <name evidence="2" type="ORF">DASC09_027970</name>
</gene>
<evidence type="ECO:0000256" key="1">
    <source>
        <dbReference type="SAM" id="MobiDB-lite"/>
    </source>
</evidence>
<feature type="compositionally biased region" description="Basic and acidic residues" evidence="1">
    <location>
        <begin position="299"/>
        <end position="315"/>
    </location>
</feature>
<comment type="caution">
    <text evidence="2">The sequence shown here is derived from an EMBL/GenBank/DDBJ whole genome shotgun (WGS) entry which is preliminary data.</text>
</comment>
<dbReference type="GeneID" id="90073451"/>
<feature type="compositionally biased region" description="Polar residues" evidence="1">
    <location>
        <begin position="44"/>
        <end position="60"/>
    </location>
</feature>
<dbReference type="Proteomes" id="UP001360560">
    <property type="component" value="Unassembled WGS sequence"/>
</dbReference>
<feature type="region of interest" description="Disordered" evidence="1">
    <location>
        <begin position="1"/>
        <end position="157"/>
    </location>
</feature>
<proteinExistence type="predicted"/>
<feature type="region of interest" description="Disordered" evidence="1">
    <location>
        <begin position="284"/>
        <end position="327"/>
    </location>
</feature>
<evidence type="ECO:0000313" key="3">
    <source>
        <dbReference type="Proteomes" id="UP001360560"/>
    </source>
</evidence>
<accession>A0AAV5QL10</accession>
<organism evidence="2 3">
    <name type="scientific">Saccharomycopsis crataegensis</name>
    <dbReference type="NCBI Taxonomy" id="43959"/>
    <lineage>
        <taxon>Eukaryota</taxon>
        <taxon>Fungi</taxon>
        <taxon>Dikarya</taxon>
        <taxon>Ascomycota</taxon>
        <taxon>Saccharomycotina</taxon>
        <taxon>Saccharomycetes</taxon>
        <taxon>Saccharomycopsidaceae</taxon>
        <taxon>Saccharomycopsis</taxon>
    </lineage>
</organism>
<feature type="region of interest" description="Disordered" evidence="1">
    <location>
        <begin position="221"/>
        <end position="259"/>
    </location>
</feature>
<name>A0AAV5QL10_9ASCO</name>
<evidence type="ECO:0000313" key="2">
    <source>
        <dbReference type="EMBL" id="GMM35472.1"/>
    </source>
</evidence>